<accession>A0A090WVI1</accession>
<evidence type="ECO:0000313" key="1">
    <source>
        <dbReference type="EMBL" id="GAL80263.1"/>
    </source>
</evidence>
<sequence>MVYFKDEKNKLQLSFLLGGEKVMSFKNNYERIPYETQESYMAYIETYNGNSKIFGKRPYKEIKINNP</sequence>
<name>A0A090WVI1_9FLAO</name>
<dbReference type="AlphaFoldDB" id="A0A090WVI1"/>
<gene>
    <name evidence="1" type="ORF">JCM19274_553</name>
</gene>
<organism evidence="1 2">
    <name type="scientific">Algibacter lectus</name>
    <dbReference type="NCBI Taxonomy" id="221126"/>
    <lineage>
        <taxon>Bacteria</taxon>
        <taxon>Pseudomonadati</taxon>
        <taxon>Bacteroidota</taxon>
        <taxon>Flavobacteriia</taxon>
        <taxon>Flavobacteriales</taxon>
        <taxon>Flavobacteriaceae</taxon>
        <taxon>Algibacter</taxon>
    </lineage>
</organism>
<evidence type="ECO:0000313" key="2">
    <source>
        <dbReference type="Proteomes" id="UP000029643"/>
    </source>
</evidence>
<reference evidence="1 2" key="1">
    <citation type="journal article" date="2014" name="Genome Announc.">
        <title>Draft Genome Sequences of Marine Flavobacterium Algibacter lectus Strains SS8 and NR4.</title>
        <authorList>
            <person name="Takatani N."/>
            <person name="Nakanishi M."/>
            <person name="Meirelles P."/>
            <person name="Mino S."/>
            <person name="Suda W."/>
            <person name="Oshima K."/>
            <person name="Hattori M."/>
            <person name="Ohkuma M."/>
            <person name="Hosokawa M."/>
            <person name="Miyashita K."/>
            <person name="Thompson F.L."/>
            <person name="Niwa A."/>
            <person name="Sawabe T."/>
            <person name="Sawabe T."/>
        </authorList>
    </citation>
    <scope>NUCLEOTIDE SEQUENCE [LARGE SCALE GENOMIC DNA]</scope>
    <source>
        <strain evidence="2">JCM19274</strain>
    </source>
</reference>
<proteinExistence type="predicted"/>
<dbReference type="EMBL" id="BBNU01000010">
    <property type="protein sequence ID" value="GAL80263.1"/>
    <property type="molecule type" value="Genomic_DNA"/>
</dbReference>
<dbReference type="Proteomes" id="UP000029643">
    <property type="component" value="Unassembled WGS sequence"/>
</dbReference>
<protein>
    <submittedName>
        <fullName evidence="1">Uncharacterized protein</fullName>
    </submittedName>
</protein>
<comment type="caution">
    <text evidence="1">The sequence shown here is derived from an EMBL/GenBank/DDBJ whole genome shotgun (WGS) entry which is preliminary data.</text>
</comment>